<keyword evidence="3" id="KW-1185">Reference proteome</keyword>
<evidence type="ECO:0000256" key="1">
    <source>
        <dbReference type="SAM" id="SignalP"/>
    </source>
</evidence>
<dbReference type="EMBL" id="JADPVI010000001">
    <property type="protein sequence ID" value="MBF8456603.1"/>
    <property type="molecule type" value="Genomic_DNA"/>
</dbReference>
<proteinExistence type="predicted"/>
<accession>A0ABS0FA69</accession>
<protein>
    <submittedName>
        <fullName evidence="2">DUF2891 domain-containing protein</fullName>
    </submittedName>
</protein>
<organism evidence="2 3">
    <name type="scientific">Kaistella gelatinilytica</name>
    <dbReference type="NCBI Taxonomy" id="2787636"/>
    <lineage>
        <taxon>Bacteria</taxon>
        <taxon>Pseudomonadati</taxon>
        <taxon>Bacteroidota</taxon>
        <taxon>Flavobacteriia</taxon>
        <taxon>Flavobacteriales</taxon>
        <taxon>Weeksellaceae</taxon>
        <taxon>Chryseobacterium group</taxon>
        <taxon>Kaistella</taxon>
    </lineage>
</organism>
<dbReference type="RefSeq" id="WP_196079108.1">
    <property type="nucleotide sequence ID" value="NZ_JADPVI010000001.1"/>
</dbReference>
<gene>
    <name evidence="2" type="ORF">IV494_05350</name>
</gene>
<dbReference type="InterPro" id="IPR021365">
    <property type="entry name" value="DUF2891"/>
</dbReference>
<comment type="caution">
    <text evidence="2">The sequence shown here is derived from an EMBL/GenBank/DDBJ whole genome shotgun (WGS) entry which is preliminary data.</text>
</comment>
<name>A0ABS0FA69_9FLAO</name>
<feature type="chain" id="PRO_5045165597" evidence="1">
    <location>
        <begin position="18"/>
        <end position="356"/>
    </location>
</feature>
<dbReference type="Pfam" id="PF11199">
    <property type="entry name" value="DUF2891"/>
    <property type="match status" value="1"/>
</dbReference>
<evidence type="ECO:0000313" key="3">
    <source>
        <dbReference type="Proteomes" id="UP000660070"/>
    </source>
</evidence>
<sequence>MKKILPIALFCSFALNAQVLPKFTHDIAMKLAEKPMKCINQEYPNKTAHIINNEQEVLLSPSDLHPSFYGCFDWHSSVHGHWMLIRLLKSKPNLANRKEIIALLANSFQAEKIKEESAYFTKYEISANFERTYGWAWILKLDEELMTWDDPQAKIWHQNLKPLTDEILRLWKIYLPKQTYPNRTGVHPNSAFALGFAIDWAKAANDEIFLGQLNEKAKYFYLNDRKTPAYLEPDGSDFFSPSLEIADLMRRVLPQKDFVKWFNAFYDKKSIANISEIPIISDINDFQTVHLVGLSFTRAWTMKAISKALPDHHPLKKQLAETSTLFLNNALPLLFQGNYGGDHWLASFAVYAMTEE</sequence>
<keyword evidence="1" id="KW-0732">Signal</keyword>
<feature type="signal peptide" evidence="1">
    <location>
        <begin position="1"/>
        <end position="17"/>
    </location>
</feature>
<reference evidence="2 3" key="1">
    <citation type="submission" date="2020-11" db="EMBL/GenBank/DDBJ databases">
        <title>Kaistella gelatinilytica sp. nov., a flavobacterium isolated from Antarctic Soil.</title>
        <authorList>
            <person name="Li J."/>
        </authorList>
    </citation>
    <scope>NUCLEOTIDE SEQUENCE [LARGE SCALE GENOMIC DNA]</scope>
    <source>
        <strain evidence="2 3">G5-32</strain>
    </source>
</reference>
<evidence type="ECO:0000313" key="2">
    <source>
        <dbReference type="EMBL" id="MBF8456603.1"/>
    </source>
</evidence>
<dbReference type="Proteomes" id="UP000660070">
    <property type="component" value="Unassembled WGS sequence"/>
</dbReference>